<keyword evidence="3" id="KW-1003">Cell membrane</keyword>
<dbReference type="EMBL" id="JAAVJF010000001">
    <property type="protein sequence ID" value="NYR14529.1"/>
    <property type="molecule type" value="Genomic_DNA"/>
</dbReference>
<evidence type="ECO:0000256" key="1">
    <source>
        <dbReference type="ARBA" id="ARBA00004202"/>
    </source>
</evidence>
<keyword evidence="2" id="KW-0813">Transport</keyword>
<dbReference type="OMA" id="CPYADVP"/>
<feature type="domain" description="ABC transporter" evidence="13">
    <location>
        <begin position="6"/>
        <end position="258"/>
    </location>
</feature>
<evidence type="ECO:0000256" key="10">
    <source>
        <dbReference type="ARBA" id="ARBA00039098"/>
    </source>
</evidence>
<evidence type="ECO:0000256" key="9">
    <source>
        <dbReference type="ARBA" id="ARBA00038669"/>
    </source>
</evidence>
<dbReference type="EC" id="7.2.2.11" evidence="10"/>
<dbReference type="InterPro" id="IPR003593">
    <property type="entry name" value="AAA+_ATPase"/>
</dbReference>
<keyword evidence="7" id="KW-0406">Ion transport</keyword>
<evidence type="ECO:0000256" key="4">
    <source>
        <dbReference type="ARBA" id="ARBA00022741"/>
    </source>
</evidence>
<dbReference type="Proteomes" id="UP000554766">
    <property type="component" value="Unassembled WGS sequence"/>
</dbReference>
<keyword evidence="6" id="KW-1278">Translocase</keyword>
<keyword evidence="4" id="KW-0547">Nucleotide-binding</keyword>
<accession>A0A7L4P5S9</accession>
<dbReference type="AlphaFoldDB" id="A0A7L4P5S9"/>
<evidence type="ECO:0000256" key="6">
    <source>
        <dbReference type="ARBA" id="ARBA00022967"/>
    </source>
</evidence>
<dbReference type="CDD" id="cd03257">
    <property type="entry name" value="ABC_NikE_OppD_transporters"/>
    <property type="match status" value="1"/>
</dbReference>
<dbReference type="GeneID" id="5055467"/>
<keyword evidence="5 14" id="KW-0067">ATP-binding</keyword>
<dbReference type="Pfam" id="PF00005">
    <property type="entry name" value="ABC_tran"/>
    <property type="match status" value="1"/>
</dbReference>
<comment type="catalytic activity">
    <reaction evidence="12">
        <text>Ni(2+)(out) + ATP + H2O = Ni(2+)(in) + ADP + phosphate + H(+)</text>
        <dbReference type="Rhea" id="RHEA:15557"/>
        <dbReference type="ChEBI" id="CHEBI:15377"/>
        <dbReference type="ChEBI" id="CHEBI:15378"/>
        <dbReference type="ChEBI" id="CHEBI:30616"/>
        <dbReference type="ChEBI" id="CHEBI:43474"/>
        <dbReference type="ChEBI" id="CHEBI:49786"/>
        <dbReference type="ChEBI" id="CHEBI:456216"/>
        <dbReference type="EC" id="7.2.2.11"/>
    </reaction>
    <physiologicalReaction direction="left-to-right" evidence="12">
        <dbReference type="Rhea" id="RHEA:15558"/>
    </physiologicalReaction>
</comment>
<evidence type="ECO:0000313" key="15">
    <source>
        <dbReference type="Proteomes" id="UP000554766"/>
    </source>
</evidence>
<dbReference type="RefSeq" id="WP_011900449.1">
    <property type="nucleotide sequence ID" value="NZ_JAAVJF010000001.1"/>
</dbReference>
<evidence type="ECO:0000256" key="12">
    <source>
        <dbReference type="ARBA" id="ARBA00048610"/>
    </source>
</evidence>
<evidence type="ECO:0000256" key="5">
    <source>
        <dbReference type="ARBA" id="ARBA00022840"/>
    </source>
</evidence>
<evidence type="ECO:0000256" key="2">
    <source>
        <dbReference type="ARBA" id="ARBA00022448"/>
    </source>
</evidence>
<dbReference type="InterPro" id="IPR013563">
    <property type="entry name" value="Oligopep_ABC_C"/>
</dbReference>
<keyword evidence="15" id="KW-1185">Reference proteome</keyword>
<dbReference type="GO" id="GO:0005886">
    <property type="term" value="C:plasma membrane"/>
    <property type="evidence" value="ECO:0007669"/>
    <property type="project" value="UniProtKB-SubCell"/>
</dbReference>
<dbReference type="InterPro" id="IPR003439">
    <property type="entry name" value="ABC_transporter-like_ATP-bd"/>
</dbReference>
<dbReference type="SUPFAM" id="SSF52540">
    <property type="entry name" value="P-loop containing nucleoside triphosphate hydrolases"/>
    <property type="match status" value="1"/>
</dbReference>
<dbReference type="GO" id="GO:0015413">
    <property type="term" value="F:ABC-type nickel transporter activity"/>
    <property type="evidence" value="ECO:0007669"/>
    <property type="project" value="UniProtKB-EC"/>
</dbReference>
<dbReference type="GO" id="GO:0016887">
    <property type="term" value="F:ATP hydrolysis activity"/>
    <property type="evidence" value="ECO:0007669"/>
    <property type="project" value="InterPro"/>
</dbReference>
<evidence type="ECO:0000259" key="13">
    <source>
        <dbReference type="PROSITE" id="PS50893"/>
    </source>
</evidence>
<evidence type="ECO:0000256" key="3">
    <source>
        <dbReference type="ARBA" id="ARBA00022475"/>
    </source>
</evidence>
<proteinExistence type="predicted"/>
<dbReference type="Pfam" id="PF08352">
    <property type="entry name" value="oligo_HPY"/>
    <property type="match status" value="1"/>
</dbReference>
<evidence type="ECO:0000256" key="8">
    <source>
        <dbReference type="ARBA" id="ARBA00023136"/>
    </source>
</evidence>
<dbReference type="SMART" id="SM00382">
    <property type="entry name" value="AAA"/>
    <property type="match status" value="1"/>
</dbReference>
<dbReference type="GO" id="GO:0015833">
    <property type="term" value="P:peptide transport"/>
    <property type="evidence" value="ECO:0007669"/>
    <property type="project" value="InterPro"/>
</dbReference>
<evidence type="ECO:0000313" key="14">
    <source>
        <dbReference type="EMBL" id="NYR14529.1"/>
    </source>
</evidence>
<dbReference type="NCBIfam" id="TIGR01727">
    <property type="entry name" value="oligo_HPY"/>
    <property type="match status" value="1"/>
</dbReference>
<evidence type="ECO:0000256" key="11">
    <source>
        <dbReference type="ARBA" id="ARBA00044143"/>
    </source>
</evidence>
<dbReference type="InterPro" id="IPR050388">
    <property type="entry name" value="ABC_Ni/Peptide_Import"/>
</dbReference>
<name>A0A7L4P5S9_9CREN</name>
<sequence>MKILEVRNLTVYFYTYAGVVRAVENVSFDLYKGETLAIVGETGSGKSVTTRAITRLVSPPGKIVSGSVIYRRDGEELDLLKLPDEELRKIRGSEIAYVFQDPSSALDPLYTVGYQISETVAAHRGGKIKQYLGEAVELLRRVLIPDPESRSKAYPHQLSGGMKQRSVIAMAISNRPKILIADEPTTAVDVTVQAQLLHLFKKLKEEIGMSIIFITHNMGLVAEHADRVIVMYGGKIVEEGPVDEVFENPRHPYTQGLLRAVINPIKTQERLEPVPGTIPNLINPPAGCRFHPRCPYFIKGKCDVEEPPLVGDRHKVACWLYV</sequence>
<protein>
    <recommendedName>
        <fullName evidence="11">Nickel import system ATP-binding protein NikD</fullName>
        <ecNumber evidence="10">7.2.2.11</ecNumber>
    </recommendedName>
</protein>
<gene>
    <name evidence="14" type="ORF">HC235_00785</name>
</gene>
<keyword evidence="8" id="KW-0472">Membrane</keyword>
<dbReference type="PANTHER" id="PTHR43297:SF13">
    <property type="entry name" value="NICKEL ABC TRANSPORTER, ATP-BINDING PROTEIN"/>
    <property type="match status" value="1"/>
</dbReference>
<organism evidence="14 15">
    <name type="scientific">Pyrobaculum arsenaticum</name>
    <dbReference type="NCBI Taxonomy" id="121277"/>
    <lineage>
        <taxon>Archaea</taxon>
        <taxon>Thermoproteota</taxon>
        <taxon>Thermoprotei</taxon>
        <taxon>Thermoproteales</taxon>
        <taxon>Thermoproteaceae</taxon>
        <taxon>Pyrobaculum</taxon>
    </lineage>
</organism>
<comment type="subunit">
    <text evidence="9">The complex is composed of two ATP-binding proteins (NikD and NikE), two transmembrane proteins (NikB and NikC) and a solute-binding protein (NikA).</text>
</comment>
<dbReference type="FunFam" id="3.40.50.300:FF:000016">
    <property type="entry name" value="Oligopeptide ABC transporter ATP-binding component"/>
    <property type="match status" value="1"/>
</dbReference>
<dbReference type="InterPro" id="IPR027417">
    <property type="entry name" value="P-loop_NTPase"/>
</dbReference>
<comment type="caution">
    <text evidence="14">The sequence shown here is derived from an EMBL/GenBank/DDBJ whole genome shotgun (WGS) entry which is preliminary data.</text>
</comment>
<dbReference type="PROSITE" id="PS50893">
    <property type="entry name" value="ABC_TRANSPORTER_2"/>
    <property type="match status" value="1"/>
</dbReference>
<dbReference type="PANTHER" id="PTHR43297">
    <property type="entry name" value="OLIGOPEPTIDE TRANSPORT ATP-BINDING PROTEIN APPD"/>
    <property type="match status" value="1"/>
</dbReference>
<comment type="subcellular location">
    <subcellularLocation>
        <location evidence="1">Cell membrane</location>
        <topology evidence="1">Peripheral membrane protein</topology>
    </subcellularLocation>
</comment>
<reference evidence="14 15" key="1">
    <citation type="journal article" date="2020" name="Nat. Commun.">
        <title>The structures of two archaeal type IV pili illuminate evolutionary relationships.</title>
        <authorList>
            <person name="Wang F."/>
            <person name="Baquero D.P."/>
            <person name="Su Z."/>
            <person name="Beltran L.C."/>
            <person name="Prangishvili D."/>
            <person name="Krupovic M."/>
            <person name="Egelman E.H."/>
        </authorList>
    </citation>
    <scope>NUCLEOTIDE SEQUENCE [LARGE SCALE GENOMIC DNA]</scope>
    <source>
        <strain evidence="14 15">2GA</strain>
    </source>
</reference>
<evidence type="ECO:0000256" key="7">
    <source>
        <dbReference type="ARBA" id="ARBA00023065"/>
    </source>
</evidence>
<dbReference type="Gene3D" id="3.40.50.300">
    <property type="entry name" value="P-loop containing nucleotide triphosphate hydrolases"/>
    <property type="match status" value="1"/>
</dbReference>
<dbReference type="GO" id="GO:0005524">
    <property type="term" value="F:ATP binding"/>
    <property type="evidence" value="ECO:0007669"/>
    <property type="project" value="UniProtKB-KW"/>
</dbReference>